<dbReference type="SMART" id="SM00385">
    <property type="entry name" value="CYCLIN"/>
    <property type="match status" value="1"/>
</dbReference>
<keyword evidence="6" id="KW-1185">Reference proteome</keyword>
<organism evidence="5 6">
    <name type="scientific">Ectocarpus siliculosus</name>
    <name type="common">Brown alga</name>
    <name type="synonym">Conferva siliculosa</name>
    <dbReference type="NCBI Taxonomy" id="2880"/>
    <lineage>
        <taxon>Eukaryota</taxon>
        <taxon>Sar</taxon>
        <taxon>Stramenopiles</taxon>
        <taxon>Ochrophyta</taxon>
        <taxon>PX clade</taxon>
        <taxon>Phaeophyceae</taxon>
        <taxon>Ectocarpales</taxon>
        <taxon>Ectocarpaceae</taxon>
        <taxon>Ectocarpus</taxon>
    </lineage>
</organism>
<dbReference type="Pfam" id="PF16899">
    <property type="entry name" value="Cyclin_C_2"/>
    <property type="match status" value="1"/>
</dbReference>
<dbReference type="InterPro" id="IPR036915">
    <property type="entry name" value="Cyclin-like_sf"/>
</dbReference>
<dbReference type="OrthoDB" id="41688at2759"/>
<dbReference type="EMBL" id="FN648916">
    <property type="protein sequence ID" value="CBN77757.1"/>
    <property type="molecule type" value="Genomic_DNA"/>
</dbReference>
<keyword evidence="1 2" id="KW-0195">Cyclin</keyword>
<gene>
    <name evidence="5" type="primary">cyc</name>
    <name evidence="5" type="ORF">Esi_0069_0006</name>
</gene>
<sequence>MEFNSSTHRRHWLFTKGTLREVQEETAKLAAEACAAGTPPEGSRSFAVTRSTAGDKSGGRATTDNEEGTLDVKGEGGVPATDTGEGDSGGKGKGGGSGKKRPAPTASSAEPLLTVEEECLVKNYYAKKIQETCGRDSADEDLRRSDKVQATAIAYFHRFYLSNSVLEHDPKILILTCVFLASKTEEQMTNVNLLAKATGLDDLQILGKELTLLQGLSFHLAVFHPYRALPALVEGARLKAKTEGIPPQPERIMALHDGARAALDDIVVTDLPFLHPPSRLALAALLRESRRMEAPPFDLPALLGKEFGDREGWKDVLREAQRLALELDEILPYRVEKDKLIAVNKKLKKHAWWSQKRGRAEGGGGRERRKSKKIKTEA</sequence>
<evidence type="ECO:0000313" key="5">
    <source>
        <dbReference type="EMBL" id="CBN77757.1"/>
    </source>
</evidence>
<feature type="region of interest" description="Disordered" evidence="3">
    <location>
        <begin position="31"/>
        <end position="110"/>
    </location>
</feature>
<evidence type="ECO:0000256" key="3">
    <source>
        <dbReference type="SAM" id="MobiDB-lite"/>
    </source>
</evidence>
<evidence type="ECO:0000256" key="1">
    <source>
        <dbReference type="ARBA" id="ARBA00023127"/>
    </source>
</evidence>
<dbReference type="InterPro" id="IPR031658">
    <property type="entry name" value="Cyclin_C_2"/>
</dbReference>
<protein>
    <submittedName>
        <fullName evidence="5">Cyclin H</fullName>
    </submittedName>
</protein>
<comment type="similarity">
    <text evidence="2">Belongs to the cyclin family.</text>
</comment>
<dbReference type="GO" id="GO:0006357">
    <property type="term" value="P:regulation of transcription by RNA polymerase II"/>
    <property type="evidence" value="ECO:0007669"/>
    <property type="project" value="InterPro"/>
</dbReference>
<dbReference type="Pfam" id="PF00134">
    <property type="entry name" value="Cyclin_N"/>
    <property type="match status" value="1"/>
</dbReference>
<dbReference type="PANTHER" id="PTHR10026">
    <property type="entry name" value="CYCLIN"/>
    <property type="match status" value="1"/>
</dbReference>
<feature type="domain" description="Cyclin-like" evidence="4">
    <location>
        <begin position="127"/>
        <end position="214"/>
    </location>
</feature>
<dbReference type="InterPro" id="IPR013763">
    <property type="entry name" value="Cyclin-like_dom"/>
</dbReference>
<proteinExistence type="inferred from homology"/>
<dbReference type="EMBL" id="FN649751">
    <property type="protein sequence ID" value="CBN77757.1"/>
    <property type="molecule type" value="Genomic_DNA"/>
</dbReference>
<name>D8LRJ6_ECTSI</name>
<dbReference type="STRING" id="2880.D8LRJ6"/>
<dbReference type="InterPro" id="IPR006671">
    <property type="entry name" value="Cyclin_N"/>
</dbReference>
<dbReference type="Proteomes" id="UP000002630">
    <property type="component" value="Linkage Group LG26"/>
</dbReference>
<feature type="region of interest" description="Disordered" evidence="3">
    <location>
        <begin position="352"/>
        <end position="378"/>
    </location>
</feature>
<evidence type="ECO:0000313" key="6">
    <source>
        <dbReference type="Proteomes" id="UP000002630"/>
    </source>
</evidence>
<reference evidence="5 6" key="1">
    <citation type="journal article" date="2010" name="Nature">
        <title>The Ectocarpus genome and the independent evolution of multicellularity in brown algae.</title>
        <authorList>
            <person name="Cock J.M."/>
            <person name="Sterck L."/>
            <person name="Rouze P."/>
            <person name="Scornet D."/>
            <person name="Allen A.E."/>
            <person name="Amoutzias G."/>
            <person name="Anthouard V."/>
            <person name="Artiguenave F."/>
            <person name="Aury J.M."/>
            <person name="Badger J.H."/>
            <person name="Beszteri B."/>
            <person name="Billiau K."/>
            <person name="Bonnet E."/>
            <person name="Bothwell J.H."/>
            <person name="Bowler C."/>
            <person name="Boyen C."/>
            <person name="Brownlee C."/>
            <person name="Carrano C.J."/>
            <person name="Charrier B."/>
            <person name="Cho G.Y."/>
            <person name="Coelho S.M."/>
            <person name="Collen J."/>
            <person name="Corre E."/>
            <person name="Da Silva C."/>
            <person name="Delage L."/>
            <person name="Delaroque N."/>
            <person name="Dittami S.M."/>
            <person name="Doulbeau S."/>
            <person name="Elias M."/>
            <person name="Farnham G."/>
            <person name="Gachon C.M."/>
            <person name="Gschloessl B."/>
            <person name="Heesch S."/>
            <person name="Jabbari K."/>
            <person name="Jubin C."/>
            <person name="Kawai H."/>
            <person name="Kimura K."/>
            <person name="Kloareg B."/>
            <person name="Kupper F.C."/>
            <person name="Lang D."/>
            <person name="Le Bail A."/>
            <person name="Leblanc C."/>
            <person name="Lerouge P."/>
            <person name="Lohr M."/>
            <person name="Lopez P.J."/>
            <person name="Martens C."/>
            <person name="Maumus F."/>
            <person name="Michel G."/>
            <person name="Miranda-Saavedra D."/>
            <person name="Morales J."/>
            <person name="Moreau H."/>
            <person name="Motomura T."/>
            <person name="Nagasato C."/>
            <person name="Napoli C.A."/>
            <person name="Nelson D.R."/>
            <person name="Nyvall-Collen P."/>
            <person name="Peters A.F."/>
            <person name="Pommier C."/>
            <person name="Potin P."/>
            <person name="Poulain J."/>
            <person name="Quesneville H."/>
            <person name="Read B."/>
            <person name="Rensing S.A."/>
            <person name="Ritter A."/>
            <person name="Rousvoal S."/>
            <person name="Samanta M."/>
            <person name="Samson G."/>
            <person name="Schroeder D.C."/>
            <person name="Segurens B."/>
            <person name="Strittmatter M."/>
            <person name="Tonon T."/>
            <person name="Tregear J.W."/>
            <person name="Valentin K."/>
            <person name="von Dassow P."/>
            <person name="Yamagishi T."/>
            <person name="Van de Peer Y."/>
            <person name="Wincker P."/>
        </authorList>
    </citation>
    <scope>NUCLEOTIDE SEQUENCE [LARGE SCALE GENOMIC DNA]</scope>
    <source>
        <strain evidence="6">Ec32 / CCAP1310/4</strain>
    </source>
</reference>
<dbReference type="GO" id="GO:0016538">
    <property type="term" value="F:cyclin-dependent protein serine/threonine kinase regulator activity"/>
    <property type="evidence" value="ECO:0007669"/>
    <property type="project" value="InterPro"/>
</dbReference>
<dbReference type="SUPFAM" id="SSF47954">
    <property type="entry name" value="Cyclin-like"/>
    <property type="match status" value="2"/>
</dbReference>
<dbReference type="InParanoid" id="D8LRJ6"/>
<feature type="compositionally biased region" description="Basic residues" evidence="3">
    <location>
        <begin position="367"/>
        <end position="378"/>
    </location>
</feature>
<accession>D8LRJ6</accession>
<evidence type="ECO:0000256" key="2">
    <source>
        <dbReference type="RuleBase" id="RU000383"/>
    </source>
</evidence>
<evidence type="ECO:0000259" key="4">
    <source>
        <dbReference type="SMART" id="SM00385"/>
    </source>
</evidence>
<feature type="compositionally biased region" description="Gly residues" evidence="3">
    <location>
        <begin position="86"/>
        <end position="97"/>
    </location>
</feature>
<dbReference type="Gene3D" id="1.10.472.10">
    <property type="entry name" value="Cyclin-like"/>
    <property type="match status" value="2"/>
</dbReference>
<dbReference type="InterPro" id="IPR043198">
    <property type="entry name" value="Cyclin/Ssn8"/>
</dbReference>
<dbReference type="AlphaFoldDB" id="D8LRJ6"/>